<dbReference type="InterPro" id="IPR011989">
    <property type="entry name" value="ARM-like"/>
</dbReference>
<organism evidence="1 2">
    <name type="scientific">Actinoplanes sichuanensis</name>
    <dbReference type="NCBI Taxonomy" id="512349"/>
    <lineage>
        <taxon>Bacteria</taxon>
        <taxon>Bacillati</taxon>
        <taxon>Actinomycetota</taxon>
        <taxon>Actinomycetes</taxon>
        <taxon>Micromonosporales</taxon>
        <taxon>Micromonosporaceae</taxon>
        <taxon>Actinoplanes</taxon>
    </lineage>
</organism>
<dbReference type="Proteomes" id="UP001597183">
    <property type="component" value="Unassembled WGS sequence"/>
</dbReference>
<keyword evidence="2" id="KW-1185">Reference proteome</keyword>
<protein>
    <submittedName>
        <fullName evidence="1">Uncharacterized protein</fullName>
    </submittedName>
</protein>
<dbReference type="SUPFAM" id="SSF48371">
    <property type="entry name" value="ARM repeat"/>
    <property type="match status" value="1"/>
</dbReference>
<name>A0ABW4ANA9_9ACTN</name>
<accession>A0ABW4ANA9</accession>
<gene>
    <name evidence="1" type="ORF">ACFQ5G_42540</name>
</gene>
<dbReference type="InterPro" id="IPR016024">
    <property type="entry name" value="ARM-type_fold"/>
</dbReference>
<dbReference type="EMBL" id="JBHTMK010000054">
    <property type="protein sequence ID" value="MFD1372044.1"/>
    <property type="molecule type" value="Genomic_DNA"/>
</dbReference>
<reference evidence="2" key="1">
    <citation type="journal article" date="2019" name="Int. J. Syst. Evol. Microbiol.">
        <title>The Global Catalogue of Microorganisms (GCM) 10K type strain sequencing project: providing services to taxonomists for standard genome sequencing and annotation.</title>
        <authorList>
            <consortium name="The Broad Institute Genomics Platform"/>
            <consortium name="The Broad Institute Genome Sequencing Center for Infectious Disease"/>
            <person name="Wu L."/>
            <person name="Ma J."/>
        </authorList>
    </citation>
    <scope>NUCLEOTIDE SEQUENCE [LARGE SCALE GENOMIC DNA]</scope>
    <source>
        <strain evidence="2">CCM 7526</strain>
    </source>
</reference>
<sequence length="491" mass="54043">MSDASEDQNSGARVLESLLAAVARWTDIGSRPRLTLDRWNSLTAAEAKAYQDESIAAVRAVADWRSVTDQIRELGRLRYEPAVPTLIELWQQCPINPVQVAAAHALFDIGTAEARDTLRQGIHDHDHLGRFMALKVMFTDDGTAWDNVGHLFSDECLTTAAGQAAAGEALGFPAVTRELVAQDHRWLELCVALRDHEDLGRQARQALKDADPAVTGPALDAARARRVAQTATPDGKRLRPGDLVARYRDGDHRGVWRDLGAVAHLDDVWRAEAEQVAALTMDRVRQNAAALTAALIARGWPVSQEQALPGPAADIEDRLRRLEQITGSPVPPAPAAFWRVVGTIDLVPRTTWDGPFPSGIPAQLAVADPLEIIDLETAWFDVEEWEEESAELHPELAGPLAITIAADYWHKADISGGSPYSVRLPDTGADPLVRDEEHGLSFTDYLRHAFAGKGFLRLDRQDEWVAHGMTRDQLAELTGWLDGVDYRHLDF</sequence>
<comment type="caution">
    <text evidence="1">The sequence shown here is derived from an EMBL/GenBank/DDBJ whole genome shotgun (WGS) entry which is preliminary data.</text>
</comment>
<dbReference type="Gene3D" id="1.25.10.10">
    <property type="entry name" value="Leucine-rich Repeat Variant"/>
    <property type="match status" value="1"/>
</dbReference>
<evidence type="ECO:0000313" key="1">
    <source>
        <dbReference type="EMBL" id="MFD1372044.1"/>
    </source>
</evidence>
<dbReference type="RefSeq" id="WP_317795849.1">
    <property type="nucleotide sequence ID" value="NZ_AP028461.1"/>
</dbReference>
<evidence type="ECO:0000313" key="2">
    <source>
        <dbReference type="Proteomes" id="UP001597183"/>
    </source>
</evidence>
<proteinExistence type="predicted"/>